<protein>
    <recommendedName>
        <fullName evidence="4">ABC transporter</fullName>
    </recommendedName>
</protein>
<comment type="caution">
    <text evidence="2">The sequence shown here is derived from an EMBL/GenBank/DDBJ whole genome shotgun (WGS) entry which is preliminary data.</text>
</comment>
<feature type="transmembrane region" description="Helical" evidence="1">
    <location>
        <begin position="173"/>
        <end position="194"/>
    </location>
</feature>
<evidence type="ECO:0000256" key="1">
    <source>
        <dbReference type="SAM" id="Phobius"/>
    </source>
</evidence>
<name>A0ABT1ZD51_9MICO</name>
<accession>A0ABT1ZD51</accession>
<evidence type="ECO:0000313" key="3">
    <source>
        <dbReference type="Proteomes" id="UP001205337"/>
    </source>
</evidence>
<feature type="transmembrane region" description="Helical" evidence="1">
    <location>
        <begin position="142"/>
        <end position="161"/>
    </location>
</feature>
<feature type="transmembrane region" description="Helical" evidence="1">
    <location>
        <begin position="214"/>
        <end position="234"/>
    </location>
</feature>
<keyword evidence="1" id="KW-0812">Transmembrane</keyword>
<dbReference type="Proteomes" id="UP001205337">
    <property type="component" value="Unassembled WGS sequence"/>
</dbReference>
<evidence type="ECO:0008006" key="4">
    <source>
        <dbReference type="Google" id="ProtNLM"/>
    </source>
</evidence>
<keyword evidence="3" id="KW-1185">Reference proteome</keyword>
<proteinExistence type="predicted"/>
<sequence length="268" mass="28043">MAEPTDPNTPTEPEVVAPATVEPVSAAEHVGVDPVVPEVDEAEVVDDVAEPVVVEPEPVVVTAEPVVEAAPAAVPVEAREVVYVQAPTPPTARHNRGFGVLISLLGAAAFALAYLGVVAILIALTGASVDSSLPQFLTSLSFWVPVGVYAVFACLFALIVNRAAWWAHVLGSLFVAILTYAISGGIILLALGAIGMTAEEGVAKAAEVFGSPLLITALVLAREISLWFGLAIAARGRRVKERNAAERAQFEQSVADRRAEYERAHPSA</sequence>
<organism evidence="2 3">
    <name type="scientific">Protaetiibacter mangrovi</name>
    <dbReference type="NCBI Taxonomy" id="2970926"/>
    <lineage>
        <taxon>Bacteria</taxon>
        <taxon>Bacillati</taxon>
        <taxon>Actinomycetota</taxon>
        <taxon>Actinomycetes</taxon>
        <taxon>Micrococcales</taxon>
        <taxon>Microbacteriaceae</taxon>
        <taxon>Protaetiibacter</taxon>
    </lineage>
</organism>
<gene>
    <name evidence="2" type="ORF">NUH29_03525</name>
</gene>
<evidence type="ECO:0000313" key="2">
    <source>
        <dbReference type="EMBL" id="MCS0498620.1"/>
    </source>
</evidence>
<keyword evidence="1" id="KW-0472">Membrane</keyword>
<feature type="transmembrane region" description="Helical" evidence="1">
    <location>
        <begin position="98"/>
        <end position="122"/>
    </location>
</feature>
<dbReference type="RefSeq" id="WP_258797595.1">
    <property type="nucleotide sequence ID" value="NZ_JANTHX010000004.1"/>
</dbReference>
<keyword evidence="1" id="KW-1133">Transmembrane helix</keyword>
<reference evidence="2 3" key="1">
    <citation type="submission" date="2022-08" db="EMBL/GenBank/DDBJ databases">
        <authorList>
            <person name="Li F."/>
        </authorList>
    </citation>
    <scope>NUCLEOTIDE SEQUENCE [LARGE SCALE GENOMIC DNA]</scope>
    <source>
        <strain evidence="2 3">10F1B-8-1</strain>
    </source>
</reference>
<dbReference type="EMBL" id="JANTHX010000004">
    <property type="protein sequence ID" value="MCS0498620.1"/>
    <property type="molecule type" value="Genomic_DNA"/>
</dbReference>